<reference evidence="1 2" key="1">
    <citation type="submission" date="2023-09" db="EMBL/GenBank/DDBJ databases">
        <authorList>
            <person name="Wang M."/>
        </authorList>
    </citation>
    <scope>NUCLEOTIDE SEQUENCE [LARGE SCALE GENOMIC DNA]</scope>
    <source>
        <strain evidence="1">GT-2023</strain>
        <tissue evidence="1">Liver</tissue>
    </source>
</reference>
<organism evidence="1 2">
    <name type="scientific">Cirrhinus molitorella</name>
    <name type="common">mud carp</name>
    <dbReference type="NCBI Taxonomy" id="172907"/>
    <lineage>
        <taxon>Eukaryota</taxon>
        <taxon>Metazoa</taxon>
        <taxon>Chordata</taxon>
        <taxon>Craniata</taxon>
        <taxon>Vertebrata</taxon>
        <taxon>Euteleostomi</taxon>
        <taxon>Actinopterygii</taxon>
        <taxon>Neopterygii</taxon>
        <taxon>Teleostei</taxon>
        <taxon>Ostariophysi</taxon>
        <taxon>Cypriniformes</taxon>
        <taxon>Cyprinidae</taxon>
        <taxon>Labeoninae</taxon>
        <taxon>Labeonini</taxon>
        <taxon>Cirrhinus</taxon>
    </lineage>
</organism>
<proteinExistence type="predicted"/>
<gene>
    <name evidence="1" type="ORF">QQF64_011655</name>
</gene>
<protein>
    <submittedName>
        <fullName evidence="1">Uncharacterized protein</fullName>
    </submittedName>
</protein>
<evidence type="ECO:0000313" key="2">
    <source>
        <dbReference type="Proteomes" id="UP001558613"/>
    </source>
</evidence>
<evidence type="ECO:0000313" key="1">
    <source>
        <dbReference type="EMBL" id="KAL1258411.1"/>
    </source>
</evidence>
<dbReference type="EMBL" id="JAYMGO010000017">
    <property type="protein sequence ID" value="KAL1258411.1"/>
    <property type="molecule type" value="Genomic_DNA"/>
</dbReference>
<comment type="caution">
    <text evidence="1">The sequence shown here is derived from an EMBL/GenBank/DDBJ whole genome shotgun (WGS) entry which is preliminary data.</text>
</comment>
<name>A0ABR3LZW0_9TELE</name>
<accession>A0ABR3LZW0</accession>
<keyword evidence="2" id="KW-1185">Reference proteome</keyword>
<dbReference type="Proteomes" id="UP001558613">
    <property type="component" value="Unassembled WGS sequence"/>
</dbReference>
<sequence>MSVSVFPRLIPSVELLSHVLVSPFAHINSTALADSPKKHRLLNLHLSRSIAPAHSQHRCYLGHNIVLFCLYTFIRISLVHRVLHFLKDTF</sequence>